<accession>A0ABT9AI85</accession>
<dbReference type="RefSeq" id="WP_305014251.1">
    <property type="nucleotide sequence ID" value="NZ_JAUQSX010000018.1"/>
</dbReference>
<evidence type="ECO:0000313" key="3">
    <source>
        <dbReference type="Proteomes" id="UP001167796"/>
    </source>
</evidence>
<sequence length="407" mass="47221">MIIVLDTNIIMENWLFDKPYHKALIDYINKSVDCQVVFPQIVWSEIRAKYKSELKDALNKQASANRTVGKYIYISNDYDPFGDSMKELKENAHFIDIDKAYDDYSEYLLATLLCGYHSIIEYPDGVLPRLAEKAIARIKPFSTKGEEFRDAILWQSVLNIAHEYDELNPIVFISKNTNEFSDITDKNKLHPELEYEVNALKDKVVLYYTSVEDFIKAHLEPIEHINWVWTLENVESIGLNNHILNYIEGIRSDVMLRFAARFNDVIFDAEGSPGQLKLRAPGLFYVSQEETIYTYKNGDVSLFANFDGTLILPTSYYPRLPSSDFSRYDNGVARTVNTSNYSPGYTEFPYHFTTQIELTISEKSLVYKAVASFVMKGKSYEPTSEKWLRYDVERSMNQYDEENDLPF</sequence>
<proteinExistence type="predicted"/>
<evidence type="ECO:0000259" key="1">
    <source>
        <dbReference type="Pfam" id="PF16289"/>
    </source>
</evidence>
<dbReference type="EMBL" id="JAUQSX010000018">
    <property type="protein sequence ID" value="MDO7849585.1"/>
    <property type="molecule type" value="Genomic_DNA"/>
</dbReference>
<keyword evidence="3" id="KW-1185">Reference proteome</keyword>
<dbReference type="SUPFAM" id="SSF88723">
    <property type="entry name" value="PIN domain-like"/>
    <property type="match status" value="1"/>
</dbReference>
<name>A0ABT9AI85_9BACT</name>
<dbReference type="InterPro" id="IPR029060">
    <property type="entry name" value="PIN-like_dom_sf"/>
</dbReference>
<dbReference type="InterPro" id="IPR032557">
    <property type="entry name" value="DUF4935"/>
</dbReference>
<reference evidence="2" key="1">
    <citation type="submission" date="2023-07" db="EMBL/GenBank/DDBJ databases">
        <authorList>
            <person name="Kim M.K."/>
        </authorList>
    </citation>
    <scope>NUCLEOTIDE SEQUENCE</scope>
    <source>
        <strain evidence="2">M29</strain>
    </source>
</reference>
<comment type="caution">
    <text evidence="2">The sequence shown here is derived from an EMBL/GenBank/DDBJ whole genome shotgun (WGS) entry which is preliminary data.</text>
</comment>
<organism evidence="2 3">
    <name type="scientific">Hymenobacter mellowenesis</name>
    <dbReference type="NCBI Taxonomy" id="3063995"/>
    <lineage>
        <taxon>Bacteria</taxon>
        <taxon>Pseudomonadati</taxon>
        <taxon>Bacteroidota</taxon>
        <taxon>Cytophagia</taxon>
        <taxon>Cytophagales</taxon>
        <taxon>Hymenobacteraceae</taxon>
        <taxon>Hymenobacter</taxon>
    </lineage>
</organism>
<evidence type="ECO:0000313" key="2">
    <source>
        <dbReference type="EMBL" id="MDO7849585.1"/>
    </source>
</evidence>
<feature type="domain" description="DUF4935" evidence="1">
    <location>
        <begin position="3"/>
        <end position="180"/>
    </location>
</feature>
<protein>
    <submittedName>
        <fullName evidence="2">PIN domain-containing protein</fullName>
    </submittedName>
</protein>
<dbReference type="Proteomes" id="UP001167796">
    <property type="component" value="Unassembled WGS sequence"/>
</dbReference>
<gene>
    <name evidence="2" type="ORF">Q5H92_24700</name>
</gene>
<dbReference type="Pfam" id="PF16289">
    <property type="entry name" value="PIN_12"/>
    <property type="match status" value="1"/>
</dbReference>